<reference evidence="5 6" key="1">
    <citation type="submission" date="2016-10" db="EMBL/GenBank/DDBJ databases">
        <authorList>
            <person name="Varghese N."/>
            <person name="Submissions S."/>
        </authorList>
    </citation>
    <scope>NUCLEOTIDE SEQUENCE [LARGE SCALE GENOMIC DNA]</scope>
    <source>
        <strain evidence="5 6">WG10</strain>
    </source>
</reference>
<evidence type="ECO:0000256" key="1">
    <source>
        <dbReference type="ARBA" id="ARBA00006754"/>
    </source>
</evidence>
<organism evidence="5 6">
    <name type="scientific">Halanaerobium congolense</name>
    <dbReference type="NCBI Taxonomy" id="54121"/>
    <lineage>
        <taxon>Bacteria</taxon>
        <taxon>Bacillati</taxon>
        <taxon>Bacillota</taxon>
        <taxon>Clostridia</taxon>
        <taxon>Halanaerobiales</taxon>
        <taxon>Halanaerobiaceae</taxon>
        <taxon>Halanaerobium</taxon>
    </lineage>
</organism>
<evidence type="ECO:0000259" key="3">
    <source>
        <dbReference type="Pfam" id="PF13556"/>
    </source>
</evidence>
<evidence type="ECO:0000259" key="2">
    <source>
        <dbReference type="Pfam" id="PF05651"/>
    </source>
</evidence>
<accession>A0A1G6RAE2</accession>
<evidence type="ECO:0000313" key="5">
    <source>
        <dbReference type="EMBL" id="SDD01403.1"/>
    </source>
</evidence>
<dbReference type="InterPro" id="IPR008599">
    <property type="entry name" value="Diacid_rec"/>
</dbReference>
<dbReference type="InterPro" id="IPR042070">
    <property type="entry name" value="PucR_C-HTH_sf"/>
</dbReference>
<comment type="similarity">
    <text evidence="1">Belongs to the CdaR family.</text>
</comment>
<dbReference type="RefSeq" id="WP_089723182.1">
    <property type="nucleotide sequence ID" value="NZ_FMYT01000022.1"/>
</dbReference>
<dbReference type="Pfam" id="PF05651">
    <property type="entry name" value="Diacid_rec"/>
    <property type="match status" value="1"/>
</dbReference>
<dbReference type="Pfam" id="PF17853">
    <property type="entry name" value="GGDEF_2"/>
    <property type="match status" value="1"/>
</dbReference>
<dbReference type="InterPro" id="IPR041522">
    <property type="entry name" value="CdaR_GGDEF"/>
</dbReference>
<dbReference type="AlphaFoldDB" id="A0A1G6RAE2"/>
<name>A0A1G6RAE2_9FIRM</name>
<dbReference type="InterPro" id="IPR009057">
    <property type="entry name" value="Homeodomain-like_sf"/>
</dbReference>
<dbReference type="SUPFAM" id="SSF46689">
    <property type="entry name" value="Homeodomain-like"/>
    <property type="match status" value="1"/>
</dbReference>
<sequence>MNLNRELAEKIVIKTMHVLGKNINIMNSQGIIIGSGDSKRLNTFHEIAGEVIKTQEAIIIKEEETEEYKGVKAGINLPIIFNEDIIGVVGITGKVDEVSGYGKLVKNMVELILQQEFLRHEIEIDNRAKENFYQQILNENIQNQDLLNDRLKLFNIKKDLNRIVFVISFDTFDAKLVTNTVNDLNNLVFIKKEDIFIIRGDKLVLIKTLNYQVNEIQSKKINELAKNLKLKIKKMISEAQIGVGTIVDNINDLHISYRDAVFALEVGNKLGSQENYNIFSIDNLGYNYILPFIENYHAENFLKNIFNKEDYAKYFEETNLGEIIEALVENNLNISQTAESLYIHRNTLLYQLNKIKEQTGYDLKNVSELFTLLLAYHLYLFEQ</sequence>
<feature type="domain" description="Putative sugar diacid recognition" evidence="2">
    <location>
        <begin position="3"/>
        <end position="135"/>
    </location>
</feature>
<protein>
    <submittedName>
        <fullName evidence="5">Carbohydrate diacid regulator</fullName>
    </submittedName>
</protein>
<feature type="domain" description="PucR C-terminal helix-turn-helix" evidence="3">
    <location>
        <begin position="322"/>
        <end position="377"/>
    </location>
</feature>
<gene>
    <name evidence="5" type="ORF">SAMN04488597_12228</name>
</gene>
<dbReference type="Gene3D" id="1.10.10.2840">
    <property type="entry name" value="PucR C-terminal helix-turn-helix domain"/>
    <property type="match status" value="1"/>
</dbReference>
<dbReference type="Pfam" id="PF13556">
    <property type="entry name" value="HTH_30"/>
    <property type="match status" value="1"/>
</dbReference>
<dbReference type="PANTHER" id="PTHR33744:SF15">
    <property type="entry name" value="CARBOHYDRATE DIACID REGULATOR"/>
    <property type="match status" value="1"/>
</dbReference>
<dbReference type="InterPro" id="IPR025736">
    <property type="entry name" value="PucR_C-HTH_dom"/>
</dbReference>
<evidence type="ECO:0000313" key="6">
    <source>
        <dbReference type="Proteomes" id="UP000324896"/>
    </source>
</evidence>
<dbReference type="EMBL" id="FMYT01000022">
    <property type="protein sequence ID" value="SDD01403.1"/>
    <property type="molecule type" value="Genomic_DNA"/>
</dbReference>
<dbReference type="Proteomes" id="UP000324896">
    <property type="component" value="Unassembled WGS sequence"/>
</dbReference>
<dbReference type="PANTHER" id="PTHR33744">
    <property type="entry name" value="CARBOHYDRATE DIACID REGULATOR"/>
    <property type="match status" value="1"/>
</dbReference>
<feature type="domain" description="CdaR GGDEF-like" evidence="4">
    <location>
        <begin position="145"/>
        <end position="266"/>
    </location>
</feature>
<dbReference type="InterPro" id="IPR051448">
    <property type="entry name" value="CdaR-like_regulators"/>
</dbReference>
<proteinExistence type="inferred from homology"/>
<evidence type="ECO:0000259" key="4">
    <source>
        <dbReference type="Pfam" id="PF17853"/>
    </source>
</evidence>